<protein>
    <submittedName>
        <fullName evidence="2">Uncharacterized protein</fullName>
    </submittedName>
</protein>
<proteinExistence type="predicted"/>
<reference evidence="2" key="1">
    <citation type="journal article" date="2014" name="Front. Microbiol.">
        <title>High frequency of phylogenetically diverse reductive dehalogenase-homologous genes in deep subseafloor sedimentary metagenomes.</title>
        <authorList>
            <person name="Kawai M."/>
            <person name="Futagami T."/>
            <person name="Toyoda A."/>
            <person name="Takaki Y."/>
            <person name="Nishi S."/>
            <person name="Hori S."/>
            <person name="Arai W."/>
            <person name="Tsubouchi T."/>
            <person name="Morono Y."/>
            <person name="Uchiyama I."/>
            <person name="Ito T."/>
            <person name="Fujiyama A."/>
            <person name="Inagaki F."/>
            <person name="Takami H."/>
        </authorList>
    </citation>
    <scope>NUCLEOTIDE SEQUENCE</scope>
    <source>
        <strain evidence="2">Expedition CK06-06</strain>
    </source>
</reference>
<organism evidence="2">
    <name type="scientific">marine sediment metagenome</name>
    <dbReference type="NCBI Taxonomy" id="412755"/>
    <lineage>
        <taxon>unclassified sequences</taxon>
        <taxon>metagenomes</taxon>
        <taxon>ecological metagenomes</taxon>
    </lineage>
</organism>
<sequence length="180" mass="21076">MNSMNPKENSDEIEKLSQVASKIQNIYHKKLEQLDELRLEIDELKQILNDLNSTISDKSFHSADEIYFKSIEKIQKKSYKDYFTEEIPKEQVKGTTIKRKIFSTEDGNKNILLCVLNYIDMENIEIKFVSPQLRSITETSEDFIKIFLKGALVKLKENNPNLSLSYEHLENSEDIKLIRI</sequence>
<feature type="coiled-coil region" evidence="1">
    <location>
        <begin position="27"/>
        <end position="54"/>
    </location>
</feature>
<feature type="non-terminal residue" evidence="2">
    <location>
        <position position="180"/>
    </location>
</feature>
<accession>X1BYT7</accession>
<keyword evidence="1" id="KW-0175">Coiled coil</keyword>
<comment type="caution">
    <text evidence="2">The sequence shown here is derived from an EMBL/GenBank/DDBJ whole genome shotgun (WGS) entry which is preliminary data.</text>
</comment>
<dbReference type="AlphaFoldDB" id="X1BYT7"/>
<evidence type="ECO:0000313" key="2">
    <source>
        <dbReference type="EMBL" id="GAG77326.1"/>
    </source>
</evidence>
<dbReference type="EMBL" id="BART01018725">
    <property type="protein sequence ID" value="GAG77326.1"/>
    <property type="molecule type" value="Genomic_DNA"/>
</dbReference>
<name>X1BYT7_9ZZZZ</name>
<gene>
    <name evidence="2" type="ORF">S01H4_35261</name>
</gene>
<evidence type="ECO:0000256" key="1">
    <source>
        <dbReference type="SAM" id="Coils"/>
    </source>
</evidence>